<protein>
    <submittedName>
        <fullName evidence="1">Uncharacterized protein</fullName>
    </submittedName>
</protein>
<sequence>METKVNEKIVWLRSGKSKYLFDKRNGMKINYFREAMDEKYGAKEYIDNNLVLSISEEFGPVLVHIIEYIENINITKIDKVDNYKLLIQFSDFILDDGIIDKIIDSDNISWLLFIESCDIIYINIKKLEYILNRYSTIFKEFTKIYRCAMLWNKTFYTKIFECLYKIDKTVITYMNINNINENSSLLSIKNIELSNYLPEFGNKNNLDGLYKDKIDKIVFVGDDDEGNHHILITVNNITYRIGGDPEWSGYKVYVELHDYYDEYDMLDCLKKHIINIKIEDSTKIKSHEEYVIRHTCTIIFSDYSKFQFILVNTDGYYGGWLTIERVD</sequence>
<evidence type="ECO:0000313" key="1">
    <source>
        <dbReference type="EMBL" id="QBK89749.1"/>
    </source>
</evidence>
<organism evidence="1">
    <name type="scientific">Pithovirus LCPAC101</name>
    <dbReference type="NCBI Taxonomy" id="2506586"/>
    <lineage>
        <taxon>Viruses</taxon>
        <taxon>Pithoviruses</taxon>
    </lineage>
</organism>
<name>A0A481Z435_9VIRU</name>
<proteinExistence type="predicted"/>
<dbReference type="EMBL" id="MK500439">
    <property type="protein sequence ID" value="QBK89749.1"/>
    <property type="molecule type" value="Genomic_DNA"/>
</dbReference>
<reference evidence="1" key="1">
    <citation type="journal article" date="2019" name="MBio">
        <title>Virus Genomes from Deep Sea Sediments Expand the Ocean Megavirome and Support Independent Origins of Viral Gigantism.</title>
        <authorList>
            <person name="Backstrom D."/>
            <person name="Yutin N."/>
            <person name="Jorgensen S.L."/>
            <person name="Dharamshi J."/>
            <person name="Homa F."/>
            <person name="Zaremba-Niedwiedzka K."/>
            <person name="Spang A."/>
            <person name="Wolf Y.I."/>
            <person name="Koonin E.V."/>
            <person name="Ettema T.J."/>
        </authorList>
    </citation>
    <scope>NUCLEOTIDE SEQUENCE</scope>
</reference>
<accession>A0A481Z435</accession>
<gene>
    <name evidence="1" type="ORF">LCPAC101_00320</name>
</gene>